<feature type="compositionally biased region" description="Polar residues" evidence="1">
    <location>
        <begin position="156"/>
        <end position="165"/>
    </location>
</feature>
<dbReference type="Pfam" id="PF01663">
    <property type="entry name" value="Phosphodiest"/>
    <property type="match status" value="1"/>
</dbReference>
<dbReference type="EMBL" id="JAVRQU010000016">
    <property type="protein sequence ID" value="KAK5694241.1"/>
    <property type="molecule type" value="Genomic_DNA"/>
</dbReference>
<comment type="caution">
    <text evidence="3">The sequence shown here is derived from an EMBL/GenBank/DDBJ whole genome shotgun (WGS) entry which is preliminary data.</text>
</comment>
<name>A0AAN7ZX70_9PEZI</name>
<proteinExistence type="predicted"/>
<dbReference type="GO" id="GO:0047429">
    <property type="term" value="F:nucleoside triphosphate diphosphatase activity"/>
    <property type="evidence" value="ECO:0007669"/>
    <property type="project" value="TreeGrafter"/>
</dbReference>
<keyword evidence="2" id="KW-0812">Transmembrane</keyword>
<dbReference type="Gene3D" id="3.40.720.10">
    <property type="entry name" value="Alkaline Phosphatase, subunit A"/>
    <property type="match status" value="1"/>
</dbReference>
<keyword evidence="2" id="KW-1133">Transmembrane helix</keyword>
<dbReference type="CDD" id="cd16018">
    <property type="entry name" value="Enpp"/>
    <property type="match status" value="1"/>
</dbReference>
<feature type="compositionally biased region" description="Basic and acidic residues" evidence="1">
    <location>
        <begin position="754"/>
        <end position="763"/>
    </location>
</feature>
<evidence type="ECO:0000256" key="2">
    <source>
        <dbReference type="SAM" id="Phobius"/>
    </source>
</evidence>
<sequence length="763" mass="84470">MAHRGYDRVDPDDSEREETRLTSMELRREDEETLHAEEDAEELLARSEKAPTGSRREHDARLGRKKRRQPEKREMMYDTEEGGLRSSSDESSGRSSEVDLARLGETQAGKKAKRRRYCGFAAVHILVVLAFLGLLYGAWRVSNASRPKETEKGQSEESVTPTSEGEVSEASDKPAESTYTPQTLSNGTHNFAPTTLLISLDGFRADFLHRNLTKTLASFMRQGVSPKYMLPSFPSLTFPNHFTLVTGLHPESHGIVGNTFWSPIMEKEFHYTDPARNMQAEWWDAEPIWVTAEKAGLKTGIHMWPGSEVTGGIEGVKASYVDHFNGEEHLENKINRILGWLDLPGDLDAPGAANGQELRPQLIAAYVPDVDSDGHKYGPNSTYIKSTIAEVDGMLGSLFDGIAQRNLTDIVNIIIVSDHGMATTSVSRLIQLEDLIDTSLIEHTDGWPLYGLRPYDSSPEKLRQLYTMLLEQSRLPKYKHAFEVYLRDQDMPERFHFSNNDRIAPLWLVPKVGWAIVVKDEFDVAASIHSGEVYHPLGLHGYDNHHPLMRAMFVARGPAFPHVPGSELEPFQNTEVYNIVCDSLGLKPVANNGTLRLPLKPSGLHDFDQAANVPEDPQDDAALALPPEVPNLAFQHGGAHTSLPPEVPNLANRPENVLPTAGVPPVSSVHWNGPALLSTPTPAAKAAQSVTSSDAEAENIRTRPTVHDGVTDDEDDGKVNRWWDWVTGKLDAIKDWGSGLLGNGKDNANTDAEQPAKEDNDQA</sequence>
<feature type="compositionally biased region" description="Polar residues" evidence="1">
    <location>
        <begin position="177"/>
        <end position="186"/>
    </location>
</feature>
<dbReference type="GO" id="GO:0009141">
    <property type="term" value="P:nucleoside triphosphate metabolic process"/>
    <property type="evidence" value="ECO:0007669"/>
    <property type="project" value="TreeGrafter"/>
</dbReference>
<evidence type="ECO:0000256" key="1">
    <source>
        <dbReference type="SAM" id="MobiDB-lite"/>
    </source>
</evidence>
<feature type="compositionally biased region" description="Basic and acidic residues" evidence="1">
    <location>
        <begin position="146"/>
        <end position="155"/>
    </location>
</feature>
<dbReference type="InterPro" id="IPR017850">
    <property type="entry name" value="Alkaline_phosphatase_core_sf"/>
</dbReference>
<dbReference type="FunFam" id="3.30.1360.180:FF:000003">
    <property type="entry name" value="Type I phosphodiesterase/nucleotide pyrophosphatase family protein"/>
    <property type="match status" value="1"/>
</dbReference>
<dbReference type="PANTHER" id="PTHR10151:SF120">
    <property type="entry name" value="BIS(5'-ADENOSYL)-TRIPHOSPHATASE"/>
    <property type="match status" value="1"/>
</dbReference>
<dbReference type="PANTHER" id="PTHR10151">
    <property type="entry name" value="ECTONUCLEOTIDE PYROPHOSPHATASE/PHOSPHODIESTERASE"/>
    <property type="match status" value="1"/>
</dbReference>
<feature type="region of interest" description="Disordered" evidence="1">
    <location>
        <begin position="144"/>
        <end position="186"/>
    </location>
</feature>
<feature type="transmembrane region" description="Helical" evidence="2">
    <location>
        <begin position="117"/>
        <end position="139"/>
    </location>
</feature>
<feature type="region of interest" description="Disordered" evidence="1">
    <location>
        <begin position="736"/>
        <end position="763"/>
    </location>
</feature>
<gene>
    <name evidence="3" type="ORF">LTR97_009863</name>
</gene>
<organism evidence="3 4">
    <name type="scientific">Elasticomyces elasticus</name>
    <dbReference type="NCBI Taxonomy" id="574655"/>
    <lineage>
        <taxon>Eukaryota</taxon>
        <taxon>Fungi</taxon>
        <taxon>Dikarya</taxon>
        <taxon>Ascomycota</taxon>
        <taxon>Pezizomycotina</taxon>
        <taxon>Dothideomycetes</taxon>
        <taxon>Dothideomycetidae</taxon>
        <taxon>Mycosphaerellales</taxon>
        <taxon>Teratosphaeriaceae</taxon>
        <taxon>Elasticomyces</taxon>
    </lineage>
</organism>
<keyword evidence="2" id="KW-0472">Membrane</keyword>
<feature type="compositionally biased region" description="Basic and acidic residues" evidence="1">
    <location>
        <begin position="87"/>
        <end position="102"/>
    </location>
</feature>
<dbReference type="InterPro" id="IPR002591">
    <property type="entry name" value="Phosphodiest/P_Trfase"/>
</dbReference>
<evidence type="ECO:0008006" key="5">
    <source>
        <dbReference type="Google" id="ProtNLM"/>
    </source>
</evidence>
<dbReference type="GO" id="GO:0017111">
    <property type="term" value="F:ribonucleoside triphosphate phosphatase activity"/>
    <property type="evidence" value="ECO:0007669"/>
    <property type="project" value="TreeGrafter"/>
</dbReference>
<feature type="region of interest" description="Disordered" evidence="1">
    <location>
        <begin position="680"/>
        <end position="700"/>
    </location>
</feature>
<evidence type="ECO:0000313" key="4">
    <source>
        <dbReference type="Proteomes" id="UP001310594"/>
    </source>
</evidence>
<dbReference type="AlphaFoldDB" id="A0AAN7ZX70"/>
<evidence type="ECO:0000313" key="3">
    <source>
        <dbReference type="EMBL" id="KAK5694241.1"/>
    </source>
</evidence>
<dbReference type="Proteomes" id="UP001310594">
    <property type="component" value="Unassembled WGS sequence"/>
</dbReference>
<dbReference type="SUPFAM" id="SSF53649">
    <property type="entry name" value="Alkaline phosphatase-like"/>
    <property type="match status" value="1"/>
</dbReference>
<feature type="region of interest" description="Disordered" evidence="1">
    <location>
        <begin position="1"/>
        <end position="102"/>
    </location>
</feature>
<dbReference type="Gene3D" id="3.30.1360.180">
    <property type="match status" value="1"/>
</dbReference>
<feature type="compositionally biased region" description="Basic and acidic residues" evidence="1">
    <location>
        <begin position="1"/>
        <end position="62"/>
    </location>
</feature>
<protein>
    <recommendedName>
        <fullName evidence="5">Phosphodiest-domain-containing protein</fullName>
    </recommendedName>
</protein>
<accession>A0AAN7ZX70</accession>
<reference evidence="3" key="1">
    <citation type="submission" date="2023-08" db="EMBL/GenBank/DDBJ databases">
        <title>Black Yeasts Isolated from many extreme environments.</title>
        <authorList>
            <person name="Coleine C."/>
            <person name="Stajich J.E."/>
            <person name="Selbmann L."/>
        </authorList>
    </citation>
    <scope>NUCLEOTIDE SEQUENCE</scope>
    <source>
        <strain evidence="3">CCFEE 5810</strain>
    </source>
</reference>